<organism evidence="13">
    <name type="scientific">Haemonchus placei</name>
    <name type="common">Barber's pole worm</name>
    <dbReference type="NCBI Taxonomy" id="6290"/>
    <lineage>
        <taxon>Eukaryota</taxon>
        <taxon>Metazoa</taxon>
        <taxon>Ecdysozoa</taxon>
        <taxon>Nematoda</taxon>
        <taxon>Chromadorea</taxon>
        <taxon>Rhabditida</taxon>
        <taxon>Rhabditina</taxon>
        <taxon>Rhabditomorpha</taxon>
        <taxon>Strongyloidea</taxon>
        <taxon>Trichostrongylidae</taxon>
        <taxon>Haemonchus</taxon>
    </lineage>
</organism>
<dbReference type="Proteomes" id="UP000268014">
    <property type="component" value="Unassembled WGS sequence"/>
</dbReference>
<evidence type="ECO:0000256" key="8">
    <source>
        <dbReference type="SAM" id="MobiDB-lite"/>
    </source>
</evidence>
<dbReference type="GO" id="GO:0005886">
    <property type="term" value="C:plasma membrane"/>
    <property type="evidence" value="ECO:0007669"/>
    <property type="project" value="UniProtKB-SubCell"/>
</dbReference>
<evidence type="ECO:0000313" key="11">
    <source>
        <dbReference type="EMBL" id="VDO68454.1"/>
    </source>
</evidence>
<keyword evidence="7 9" id="KW-0472">Membrane</keyword>
<evidence type="ECO:0000256" key="7">
    <source>
        <dbReference type="ARBA" id="ARBA00023136"/>
    </source>
</evidence>
<feature type="compositionally biased region" description="Pro residues" evidence="8">
    <location>
        <begin position="384"/>
        <end position="399"/>
    </location>
</feature>
<keyword evidence="12" id="KW-1185">Reference proteome</keyword>
<sequence>MYRFSGKVYVKGSYHHPECRVDYNSKVAGQSLTGIKIEHGACNMSRQRLVPPEGMILSTVLVISFHPLFITKADKMFTVRCVYKELSQTITARLQVSMLPSEQLPTGSASPVCSYTIRRDSLDGEILTYAKVGDQVVHRWNCDTDEFGILVHSCVVEDGQGQKELIVDEQGCHTDRLLLGDPTYVAALNMAYREASIFKFADRISVRFRCEIRLCLKFDGGCEGITAVIEKRPVADIDADLLSQTVVVFDEDFDYGRGRSEAHNSLSFPQSICLGFHTFAWASAAVVAGIILTLSVVVIQYKRVLYLVGLVRTLIASESSVASVKDTDLFDGTKQLAEIRNVQHVVKDVLVEVVQEVQDEVVLAMIVHAENVQRPCSECSAPPVTRPPPRPQLPPSPPQMPLPQMIPPGMCCPCCMPMCLPTCMIYGCMCPVPIPFFG</sequence>
<keyword evidence="6 9" id="KW-1133">Transmembrane helix</keyword>
<dbReference type="Pfam" id="PF25301">
    <property type="entry name" value="CUT_C"/>
    <property type="match status" value="1"/>
</dbReference>
<name>A0A0N4X159_HAEPC</name>
<accession>A0A0N4X159</accession>
<reference evidence="13" key="1">
    <citation type="submission" date="2017-02" db="UniProtKB">
        <authorList>
            <consortium name="WormBaseParasite"/>
        </authorList>
    </citation>
    <scope>IDENTIFICATION</scope>
</reference>
<feature type="region of interest" description="Disordered" evidence="8">
    <location>
        <begin position="376"/>
        <end position="399"/>
    </location>
</feature>
<evidence type="ECO:0000256" key="6">
    <source>
        <dbReference type="ARBA" id="ARBA00022989"/>
    </source>
</evidence>
<dbReference type="GO" id="GO:0042302">
    <property type="term" value="F:structural constituent of cuticle"/>
    <property type="evidence" value="ECO:0007669"/>
    <property type="project" value="UniProtKB-KW"/>
</dbReference>
<dbReference type="PANTHER" id="PTHR22907:SF7">
    <property type="entry name" value="ZP DOMAIN-CONTAINING PROTEIN"/>
    <property type="match status" value="1"/>
</dbReference>
<reference evidence="11 12" key="2">
    <citation type="submission" date="2018-11" db="EMBL/GenBank/DDBJ databases">
        <authorList>
            <consortium name="Pathogen Informatics"/>
        </authorList>
    </citation>
    <scope>NUCLEOTIDE SEQUENCE [LARGE SCALE GENOMIC DNA]</scope>
    <source>
        <strain evidence="11 12">MHpl1</strain>
    </source>
</reference>
<dbReference type="PROSITE" id="PS51034">
    <property type="entry name" value="ZP_2"/>
    <property type="match status" value="1"/>
</dbReference>
<dbReference type="Pfam" id="PF25057">
    <property type="entry name" value="CUT_N"/>
    <property type="match status" value="1"/>
</dbReference>
<dbReference type="InterPro" id="IPR056953">
    <property type="entry name" value="CUT_N"/>
</dbReference>
<dbReference type="InterPro" id="IPR001507">
    <property type="entry name" value="ZP_dom"/>
</dbReference>
<evidence type="ECO:0000256" key="5">
    <source>
        <dbReference type="ARBA" id="ARBA00022729"/>
    </source>
</evidence>
<dbReference type="AlphaFoldDB" id="A0A0N4X159"/>
<evidence type="ECO:0000256" key="1">
    <source>
        <dbReference type="ARBA" id="ARBA00004251"/>
    </source>
</evidence>
<evidence type="ECO:0000313" key="13">
    <source>
        <dbReference type="WBParaSite" id="HPLM_0001803901-mRNA-1"/>
    </source>
</evidence>
<feature type="transmembrane region" description="Helical" evidence="9">
    <location>
        <begin position="279"/>
        <end position="299"/>
    </location>
</feature>
<dbReference type="PANTHER" id="PTHR22907">
    <property type="entry name" value="GH04558P"/>
    <property type="match status" value="1"/>
</dbReference>
<proteinExistence type="predicted"/>
<keyword evidence="5" id="KW-0732">Signal</keyword>
<dbReference type="WBParaSite" id="HPLM_0001803901-mRNA-1">
    <property type="protein sequence ID" value="HPLM_0001803901-mRNA-1"/>
    <property type="gene ID" value="HPLM_0001803901"/>
</dbReference>
<keyword evidence="2" id="KW-0193">Cuticle</keyword>
<gene>
    <name evidence="11" type="ORF">HPLM_LOCUS18031</name>
</gene>
<dbReference type="SMART" id="SM00241">
    <property type="entry name" value="ZP"/>
    <property type="match status" value="1"/>
</dbReference>
<evidence type="ECO:0000256" key="4">
    <source>
        <dbReference type="ARBA" id="ARBA00022692"/>
    </source>
</evidence>
<evidence type="ECO:0000256" key="2">
    <source>
        <dbReference type="ARBA" id="ARBA00022460"/>
    </source>
</evidence>
<dbReference type="OrthoDB" id="6139674at2759"/>
<protein>
    <submittedName>
        <fullName evidence="13">ZP domain-containing protein</fullName>
    </submittedName>
</protein>
<evidence type="ECO:0000256" key="9">
    <source>
        <dbReference type="SAM" id="Phobius"/>
    </source>
</evidence>
<evidence type="ECO:0000259" key="10">
    <source>
        <dbReference type="PROSITE" id="PS51034"/>
    </source>
</evidence>
<dbReference type="InterPro" id="IPR051962">
    <property type="entry name" value="Cuticlin"/>
</dbReference>
<dbReference type="STRING" id="6290.A0A0N4X159"/>
<keyword evidence="3" id="KW-1003">Cell membrane</keyword>
<dbReference type="InterPro" id="IPR057475">
    <property type="entry name" value="CUT_C"/>
</dbReference>
<feature type="domain" description="ZP" evidence="10">
    <location>
        <begin position="1"/>
        <end position="229"/>
    </location>
</feature>
<comment type="subcellular location">
    <subcellularLocation>
        <location evidence="1">Cell membrane</location>
        <topology evidence="1">Single-pass type I membrane protein</topology>
    </subcellularLocation>
</comment>
<evidence type="ECO:0000256" key="3">
    <source>
        <dbReference type="ARBA" id="ARBA00022475"/>
    </source>
</evidence>
<evidence type="ECO:0000313" key="12">
    <source>
        <dbReference type="Proteomes" id="UP000268014"/>
    </source>
</evidence>
<dbReference type="EMBL" id="UZAF01020292">
    <property type="protein sequence ID" value="VDO68454.1"/>
    <property type="molecule type" value="Genomic_DNA"/>
</dbReference>
<keyword evidence="4 9" id="KW-0812">Transmembrane</keyword>